<dbReference type="Proteomes" id="UP000286997">
    <property type="component" value="Unassembled WGS sequence"/>
</dbReference>
<evidence type="ECO:0000313" key="5">
    <source>
        <dbReference type="EMBL" id="RVU14583.1"/>
    </source>
</evidence>
<dbReference type="GO" id="GO:0019853">
    <property type="term" value="P:L-ascorbic acid biosynthetic process"/>
    <property type="evidence" value="ECO:0007669"/>
    <property type="project" value="TreeGrafter"/>
</dbReference>
<protein>
    <submittedName>
        <fullName evidence="5">SMP-30/gluconolactonase/LRE family protein</fullName>
    </submittedName>
</protein>
<dbReference type="OrthoDB" id="2633250at2"/>
<keyword evidence="3" id="KW-0862">Zinc</keyword>
<sequence>MTEPAIRILNAPRAHLGEGPSYDPDRDTAWWVDILEKRLFEAPLAGDAVTVHDLPVMASAVAEVDGARHLLAAEDGLYLRERAGGRLIRHCPLEADDARTRSNDGRVHPCGALWISTMGRGAEPGLGTIHHVAGTRVTRLYGGLAIPNAICFSPDGATAYFADTAVGLLHRVAVDPATGLPAGEPGVLYDHRGGAGGLDGAAVDAEGRIWCARWGASCLDAYSPEGERLRTIRVPATRPSCPTFAGPGLTRLLVTSASEGMDEAEKRADPEHGRTFLIDLGVRGPIEPRFRLAA</sequence>
<feature type="binding site" evidence="3">
    <location>
        <position position="103"/>
    </location>
    <ligand>
        <name>substrate</name>
    </ligand>
</feature>
<dbReference type="SUPFAM" id="SSF63829">
    <property type="entry name" value="Calcium-dependent phosphotriesterase"/>
    <property type="match status" value="1"/>
</dbReference>
<feature type="binding site" evidence="3">
    <location>
        <position position="18"/>
    </location>
    <ligand>
        <name>a divalent metal cation</name>
        <dbReference type="ChEBI" id="CHEBI:60240"/>
    </ligand>
</feature>
<dbReference type="Gene3D" id="2.120.10.30">
    <property type="entry name" value="TolB, C-terminal domain"/>
    <property type="match status" value="1"/>
</dbReference>
<reference evidence="5 6" key="1">
    <citation type="submission" date="2019-01" db="EMBL/GenBank/DDBJ databases">
        <authorList>
            <person name="Chen W.-M."/>
        </authorList>
    </citation>
    <scope>NUCLEOTIDE SEQUENCE [LARGE SCALE GENOMIC DNA]</scope>
    <source>
        <strain evidence="5 6">TER-1</strain>
    </source>
</reference>
<evidence type="ECO:0000256" key="2">
    <source>
        <dbReference type="PIRSR" id="PIRSR605511-1"/>
    </source>
</evidence>
<feature type="domain" description="SMP-30/Gluconolactonase/LRE-like region" evidence="4">
    <location>
        <begin position="16"/>
        <end position="258"/>
    </location>
</feature>
<feature type="binding site" evidence="3">
    <location>
        <position position="148"/>
    </location>
    <ligand>
        <name>a divalent metal cation</name>
        <dbReference type="ChEBI" id="CHEBI:60240"/>
    </ligand>
</feature>
<dbReference type="PANTHER" id="PTHR10907:SF47">
    <property type="entry name" value="REGUCALCIN"/>
    <property type="match status" value="1"/>
</dbReference>
<feature type="binding site" evidence="3">
    <location>
        <position position="199"/>
    </location>
    <ligand>
        <name>a divalent metal cation</name>
        <dbReference type="ChEBI" id="CHEBI:60240"/>
    </ligand>
</feature>
<name>A0A437NX55_9HYPH</name>
<proteinExistence type="inferred from homology"/>
<gene>
    <name evidence="5" type="ORF">EOE48_22870</name>
</gene>
<keyword evidence="3" id="KW-0479">Metal-binding</keyword>
<dbReference type="PRINTS" id="PR01790">
    <property type="entry name" value="SMP30FAMILY"/>
</dbReference>
<comment type="caution">
    <text evidence="5">The sequence shown here is derived from an EMBL/GenBank/DDBJ whole genome shotgun (WGS) entry which is preliminary data.</text>
</comment>
<feature type="active site" description="Proton donor/acceptor" evidence="2">
    <location>
        <position position="199"/>
    </location>
</feature>
<dbReference type="Pfam" id="PF08450">
    <property type="entry name" value="SGL"/>
    <property type="match status" value="1"/>
</dbReference>
<dbReference type="GO" id="GO:0005509">
    <property type="term" value="F:calcium ion binding"/>
    <property type="evidence" value="ECO:0007669"/>
    <property type="project" value="TreeGrafter"/>
</dbReference>
<evidence type="ECO:0000313" key="6">
    <source>
        <dbReference type="Proteomes" id="UP000286997"/>
    </source>
</evidence>
<dbReference type="InterPro" id="IPR013658">
    <property type="entry name" value="SGL"/>
</dbReference>
<dbReference type="InterPro" id="IPR005511">
    <property type="entry name" value="SMP-30"/>
</dbReference>
<comment type="similarity">
    <text evidence="1">Belongs to the SMP-30/CGR1 family.</text>
</comment>
<dbReference type="EMBL" id="SACP01000029">
    <property type="protein sequence ID" value="RVU14583.1"/>
    <property type="molecule type" value="Genomic_DNA"/>
</dbReference>
<keyword evidence="6" id="KW-1185">Reference proteome</keyword>
<dbReference type="PANTHER" id="PTHR10907">
    <property type="entry name" value="REGUCALCIN"/>
    <property type="match status" value="1"/>
</dbReference>
<dbReference type="RefSeq" id="WP_127733195.1">
    <property type="nucleotide sequence ID" value="NZ_SACP01000029.1"/>
</dbReference>
<dbReference type="GO" id="GO:0004341">
    <property type="term" value="F:gluconolactonase activity"/>
    <property type="evidence" value="ECO:0007669"/>
    <property type="project" value="TreeGrafter"/>
</dbReference>
<organism evidence="5 6">
    <name type="scientific">Methylobacterium oryzihabitans</name>
    <dbReference type="NCBI Taxonomy" id="2499852"/>
    <lineage>
        <taxon>Bacteria</taxon>
        <taxon>Pseudomonadati</taxon>
        <taxon>Pseudomonadota</taxon>
        <taxon>Alphaproteobacteria</taxon>
        <taxon>Hyphomicrobiales</taxon>
        <taxon>Methylobacteriaceae</taxon>
        <taxon>Methylobacterium</taxon>
    </lineage>
</organism>
<evidence type="ECO:0000259" key="4">
    <source>
        <dbReference type="Pfam" id="PF08450"/>
    </source>
</evidence>
<dbReference type="InterPro" id="IPR011042">
    <property type="entry name" value="6-blade_b-propeller_TolB-like"/>
</dbReference>
<feature type="binding site" evidence="3">
    <location>
        <position position="101"/>
    </location>
    <ligand>
        <name>substrate</name>
    </ligand>
</feature>
<accession>A0A437NX55</accession>
<dbReference type="AlphaFoldDB" id="A0A437NX55"/>
<comment type="cofactor">
    <cofactor evidence="3">
        <name>Zn(2+)</name>
        <dbReference type="ChEBI" id="CHEBI:29105"/>
    </cofactor>
    <text evidence="3">Binds 1 divalent metal cation per subunit.</text>
</comment>
<evidence type="ECO:0000256" key="1">
    <source>
        <dbReference type="ARBA" id="ARBA00008853"/>
    </source>
</evidence>
<evidence type="ECO:0000256" key="3">
    <source>
        <dbReference type="PIRSR" id="PIRSR605511-2"/>
    </source>
</evidence>